<dbReference type="Proteomes" id="UP000004310">
    <property type="component" value="Unassembled WGS sequence"/>
</dbReference>
<proteinExistence type="predicted"/>
<keyword evidence="2" id="KW-1185">Reference proteome</keyword>
<dbReference type="EMBL" id="AATP01000001">
    <property type="protein sequence ID" value="EAU43078.1"/>
    <property type="molecule type" value="Genomic_DNA"/>
</dbReference>
<accession>Q0G5I6</accession>
<dbReference type="HOGENOM" id="CLU_2806250_0_0_5"/>
<reference evidence="1 2" key="1">
    <citation type="journal article" date="2010" name="J. Bacteriol.">
        <title>Genome sequence of Fulvimarina pelagi HTCC2506T, a Mn(II)-oxidizing alphaproteobacterium possessing an aerobic anoxygenic photosynthetic gene cluster and Xanthorhodopsin.</title>
        <authorList>
            <person name="Kang I."/>
            <person name="Oh H.M."/>
            <person name="Lim S.I."/>
            <person name="Ferriera S."/>
            <person name="Giovannoni S.J."/>
            <person name="Cho J.C."/>
        </authorList>
    </citation>
    <scope>NUCLEOTIDE SEQUENCE [LARGE SCALE GENOMIC DNA]</scope>
    <source>
        <strain evidence="1 2">HTCC2506</strain>
    </source>
</reference>
<dbReference type="AlphaFoldDB" id="Q0G5I6"/>
<gene>
    <name evidence="1" type="ORF">FP2506_09551</name>
</gene>
<sequence>MRAFLTCCLHFDYQKSRIFNTVEAATVRTISPVENTCSRSEHQPVILEAFEKNRTDTFFSEADGTKA</sequence>
<evidence type="ECO:0000313" key="2">
    <source>
        <dbReference type="Proteomes" id="UP000004310"/>
    </source>
</evidence>
<evidence type="ECO:0000313" key="1">
    <source>
        <dbReference type="EMBL" id="EAU43078.1"/>
    </source>
</evidence>
<organism evidence="1 2">
    <name type="scientific">Fulvimarina pelagi HTCC2506</name>
    <dbReference type="NCBI Taxonomy" id="314231"/>
    <lineage>
        <taxon>Bacteria</taxon>
        <taxon>Pseudomonadati</taxon>
        <taxon>Pseudomonadota</taxon>
        <taxon>Alphaproteobacteria</taxon>
        <taxon>Hyphomicrobiales</taxon>
        <taxon>Aurantimonadaceae</taxon>
        <taxon>Fulvimarina</taxon>
    </lineage>
</organism>
<name>Q0G5I6_9HYPH</name>
<protein>
    <submittedName>
        <fullName evidence="1">Uncharacterized protein</fullName>
    </submittedName>
</protein>
<comment type="caution">
    <text evidence="1">The sequence shown here is derived from an EMBL/GenBank/DDBJ whole genome shotgun (WGS) entry which is preliminary data.</text>
</comment>